<name>A0A9W8JAW6_9AGAR</name>
<feature type="coiled-coil region" evidence="8">
    <location>
        <begin position="149"/>
        <end position="179"/>
    </location>
</feature>
<evidence type="ECO:0000256" key="3">
    <source>
        <dbReference type="ARBA" id="ARBA00022490"/>
    </source>
</evidence>
<dbReference type="OrthoDB" id="10006997at2759"/>
<comment type="subcellular location">
    <subcellularLocation>
        <location evidence="1">Cytoplasm</location>
        <location evidence="1">Cytoskeleton</location>
    </subcellularLocation>
</comment>
<dbReference type="GO" id="GO:0051016">
    <property type="term" value="P:barbed-end actin filament capping"/>
    <property type="evidence" value="ECO:0007669"/>
    <property type="project" value="TreeGrafter"/>
</dbReference>
<feature type="domain" description="ADF-H" evidence="10">
    <location>
        <begin position="161"/>
        <end position="302"/>
    </location>
</feature>
<evidence type="ECO:0000256" key="5">
    <source>
        <dbReference type="ARBA" id="ARBA00023203"/>
    </source>
</evidence>
<gene>
    <name evidence="11" type="ORF">H1R20_g5659</name>
</gene>
<dbReference type="GO" id="GO:0005737">
    <property type="term" value="C:cytoplasm"/>
    <property type="evidence" value="ECO:0007669"/>
    <property type="project" value="TreeGrafter"/>
</dbReference>
<keyword evidence="12" id="KW-1185">Reference proteome</keyword>
<dbReference type="GO" id="GO:0051015">
    <property type="term" value="F:actin filament binding"/>
    <property type="evidence" value="ECO:0007669"/>
    <property type="project" value="TreeGrafter"/>
</dbReference>
<evidence type="ECO:0000259" key="10">
    <source>
        <dbReference type="PROSITE" id="PS51263"/>
    </source>
</evidence>
<dbReference type="InterPro" id="IPR002108">
    <property type="entry name" value="ADF-H"/>
</dbReference>
<sequence length="332" mass="36112">MSATSGISPSQDLASKFAEAIESKSVRFIKASIQNESIVHDESIPISGSFEEDLNLLQEDRILHPDTPAYVFVKQDPPSQDWLAIFYVPDTAKVRDKMLYASTRASLVKSLGSTLFTDSIFATNKQDLTPSAYLAHQRHQAAPKPLSSREQEIADLRIAENAAASYEEAEQAIARLAQGDQCTIVILTIDPPSETLHLHSSEDITITNLASSLPASEPCYALLAWPYTDNSVVKREIVFIYSCPSSSPIKNRMLYSSGSGGTYLSAKNIIIEASSDVTVASRKIETSDPSELDEAYLTQELGRSDATAASESPVVSTAPKPFAKPRGPGRRK</sequence>
<dbReference type="SMART" id="SM00102">
    <property type="entry name" value="ADF"/>
    <property type="match status" value="2"/>
</dbReference>
<comment type="similarity">
    <text evidence="2">Belongs to the actin-binding proteins ADF family. Twinfilin subfamily.</text>
</comment>
<evidence type="ECO:0000256" key="8">
    <source>
        <dbReference type="SAM" id="Coils"/>
    </source>
</evidence>
<evidence type="ECO:0000313" key="11">
    <source>
        <dbReference type="EMBL" id="KAJ2931332.1"/>
    </source>
</evidence>
<feature type="region of interest" description="Disordered" evidence="9">
    <location>
        <begin position="302"/>
        <end position="332"/>
    </location>
</feature>
<evidence type="ECO:0000256" key="6">
    <source>
        <dbReference type="ARBA" id="ARBA00023212"/>
    </source>
</evidence>
<dbReference type="Pfam" id="PF00241">
    <property type="entry name" value="Cofilin_ADF"/>
    <property type="match status" value="2"/>
</dbReference>
<proteinExistence type="inferred from homology"/>
<feature type="domain" description="ADF-H" evidence="10">
    <location>
        <begin position="4"/>
        <end position="138"/>
    </location>
</feature>
<reference evidence="11" key="1">
    <citation type="submission" date="2022-06" db="EMBL/GenBank/DDBJ databases">
        <title>Genome Sequence of Candolleomyces eurysporus.</title>
        <authorList>
            <person name="Buettner E."/>
        </authorList>
    </citation>
    <scope>NUCLEOTIDE SEQUENCE</scope>
    <source>
        <strain evidence="11">VTCC 930004</strain>
    </source>
</reference>
<keyword evidence="4" id="KW-0677">Repeat</keyword>
<organism evidence="11 12">
    <name type="scientific">Candolleomyces eurysporus</name>
    <dbReference type="NCBI Taxonomy" id="2828524"/>
    <lineage>
        <taxon>Eukaryota</taxon>
        <taxon>Fungi</taxon>
        <taxon>Dikarya</taxon>
        <taxon>Basidiomycota</taxon>
        <taxon>Agaricomycotina</taxon>
        <taxon>Agaricomycetes</taxon>
        <taxon>Agaricomycetidae</taxon>
        <taxon>Agaricales</taxon>
        <taxon>Agaricineae</taxon>
        <taxon>Psathyrellaceae</taxon>
        <taxon>Candolleomyces</taxon>
    </lineage>
</organism>
<keyword evidence="6" id="KW-0206">Cytoskeleton</keyword>
<accession>A0A9W8JAW6</accession>
<feature type="non-terminal residue" evidence="11">
    <location>
        <position position="332"/>
    </location>
</feature>
<dbReference type="InterPro" id="IPR028458">
    <property type="entry name" value="Twinfilin"/>
</dbReference>
<dbReference type="GO" id="GO:0030042">
    <property type="term" value="P:actin filament depolymerization"/>
    <property type="evidence" value="ECO:0007669"/>
    <property type="project" value="TreeGrafter"/>
</dbReference>
<dbReference type="GO" id="GO:0003785">
    <property type="term" value="F:actin monomer binding"/>
    <property type="evidence" value="ECO:0007669"/>
    <property type="project" value="TreeGrafter"/>
</dbReference>
<dbReference type="Gene3D" id="3.40.20.10">
    <property type="entry name" value="Severin"/>
    <property type="match status" value="2"/>
</dbReference>
<keyword evidence="5" id="KW-0009">Actin-binding</keyword>
<evidence type="ECO:0000256" key="4">
    <source>
        <dbReference type="ARBA" id="ARBA00022737"/>
    </source>
</evidence>
<keyword evidence="3" id="KW-0963">Cytoplasm</keyword>
<evidence type="ECO:0000256" key="7">
    <source>
        <dbReference type="ARBA" id="ARBA00038532"/>
    </source>
</evidence>
<dbReference type="PANTHER" id="PTHR13759">
    <property type="entry name" value="TWINFILIN"/>
    <property type="match status" value="1"/>
</dbReference>
<keyword evidence="8" id="KW-0175">Coiled coil</keyword>
<dbReference type="InterPro" id="IPR029006">
    <property type="entry name" value="ADF-H/Gelsolin-like_dom_sf"/>
</dbReference>
<evidence type="ECO:0000256" key="9">
    <source>
        <dbReference type="SAM" id="MobiDB-lite"/>
    </source>
</evidence>
<dbReference type="CDD" id="cd11285">
    <property type="entry name" value="ADF_Twf-N_like"/>
    <property type="match status" value="1"/>
</dbReference>
<dbReference type="FunFam" id="3.40.20.10:FF:000042">
    <property type="entry name" value="Actin depolymerizing protein"/>
    <property type="match status" value="1"/>
</dbReference>
<evidence type="ECO:0000256" key="2">
    <source>
        <dbReference type="ARBA" id="ARBA00009557"/>
    </source>
</evidence>
<evidence type="ECO:0000313" key="12">
    <source>
        <dbReference type="Proteomes" id="UP001140091"/>
    </source>
</evidence>
<comment type="caution">
    <text evidence="11">The sequence shown here is derived from an EMBL/GenBank/DDBJ whole genome shotgun (WGS) entry which is preliminary data.</text>
</comment>
<dbReference type="PANTHER" id="PTHR13759:SF1">
    <property type="entry name" value="TWINFILIN"/>
    <property type="match status" value="1"/>
</dbReference>
<dbReference type="EMBL" id="JANBPK010000808">
    <property type="protein sequence ID" value="KAJ2931332.1"/>
    <property type="molecule type" value="Genomic_DNA"/>
</dbReference>
<dbReference type="SUPFAM" id="SSF55753">
    <property type="entry name" value="Actin depolymerizing proteins"/>
    <property type="match status" value="2"/>
</dbReference>
<dbReference type="PROSITE" id="PS51263">
    <property type="entry name" value="ADF_H"/>
    <property type="match status" value="2"/>
</dbReference>
<dbReference type="AlphaFoldDB" id="A0A9W8JAW6"/>
<comment type="subunit">
    <text evidence="7">Interacts with G-actin; ADP-actin form.</text>
</comment>
<dbReference type="Proteomes" id="UP001140091">
    <property type="component" value="Unassembled WGS sequence"/>
</dbReference>
<protein>
    <recommendedName>
        <fullName evidence="10">ADF-H domain-containing protein</fullName>
    </recommendedName>
</protein>
<evidence type="ECO:0000256" key="1">
    <source>
        <dbReference type="ARBA" id="ARBA00004245"/>
    </source>
</evidence>
<dbReference type="GO" id="GO:0005884">
    <property type="term" value="C:actin filament"/>
    <property type="evidence" value="ECO:0007669"/>
    <property type="project" value="TreeGrafter"/>
</dbReference>